<dbReference type="GO" id="GO:0003677">
    <property type="term" value="F:DNA binding"/>
    <property type="evidence" value="ECO:0007669"/>
    <property type="project" value="UniProtKB-UniRule"/>
</dbReference>
<organism evidence="4 5">
    <name type="scientific">Hypnocyclicus thermotrophus</name>
    <dbReference type="NCBI Taxonomy" id="1627895"/>
    <lineage>
        <taxon>Bacteria</taxon>
        <taxon>Fusobacteriati</taxon>
        <taxon>Fusobacteriota</taxon>
        <taxon>Fusobacteriia</taxon>
        <taxon>Fusobacteriales</taxon>
        <taxon>Fusobacteriaceae</taxon>
        <taxon>Hypnocyclicus</taxon>
    </lineage>
</organism>
<proteinExistence type="predicted"/>
<dbReference type="PANTHER" id="PTHR43479:SF11">
    <property type="entry name" value="ACREF_ENVCD OPERON REPRESSOR-RELATED"/>
    <property type="match status" value="1"/>
</dbReference>
<reference evidence="4 5" key="1">
    <citation type="submission" date="2019-03" db="EMBL/GenBank/DDBJ databases">
        <title>Genomic Encyclopedia of Type Strains, Phase IV (KMG-IV): sequencing the most valuable type-strain genomes for metagenomic binning, comparative biology and taxonomic classification.</title>
        <authorList>
            <person name="Goeker M."/>
        </authorList>
    </citation>
    <scope>NUCLEOTIDE SEQUENCE [LARGE SCALE GENOMIC DNA]</scope>
    <source>
        <strain evidence="4 5">DSM 100055</strain>
    </source>
</reference>
<dbReference type="AlphaFoldDB" id="A0AA46I5J9"/>
<comment type="caution">
    <text evidence="4">The sequence shown here is derived from an EMBL/GenBank/DDBJ whole genome shotgun (WGS) entry which is preliminary data.</text>
</comment>
<dbReference type="InterPro" id="IPR009057">
    <property type="entry name" value="Homeodomain-like_sf"/>
</dbReference>
<name>A0AA46I5J9_9FUSO</name>
<evidence type="ECO:0000313" key="4">
    <source>
        <dbReference type="EMBL" id="TDT69885.1"/>
    </source>
</evidence>
<sequence>MDELNTKNKLIKSAMELFLEKGYEGIKVEDITKEAGVAKGTFYTYFKAKDDIFIDVISKMMEIYIDILKNLKFEEGELKKNIKKIVSLMYKTSYKHKAMYKVISLIFKNPHLLSKLFESEFPFKKMSEDIYIKLLESSKNEVRDEVIENKKIFITVLGKILDAYMFELFEIKEFKSSGKIKKITEEELEYHIKIISNTIYLAIKK</sequence>
<evidence type="ECO:0000256" key="1">
    <source>
        <dbReference type="ARBA" id="ARBA00023125"/>
    </source>
</evidence>
<evidence type="ECO:0000313" key="5">
    <source>
        <dbReference type="Proteomes" id="UP000294678"/>
    </source>
</evidence>
<dbReference type="Proteomes" id="UP000294678">
    <property type="component" value="Unassembled WGS sequence"/>
</dbReference>
<dbReference type="EMBL" id="SOBG01000005">
    <property type="protein sequence ID" value="TDT69885.1"/>
    <property type="molecule type" value="Genomic_DNA"/>
</dbReference>
<dbReference type="PROSITE" id="PS50977">
    <property type="entry name" value="HTH_TETR_2"/>
    <property type="match status" value="1"/>
</dbReference>
<dbReference type="PRINTS" id="PR00455">
    <property type="entry name" value="HTHTETR"/>
</dbReference>
<protein>
    <submittedName>
        <fullName evidence="4">TetR family transcriptional regulator</fullName>
    </submittedName>
</protein>
<gene>
    <name evidence="4" type="ORF">EV215_1428</name>
</gene>
<keyword evidence="5" id="KW-1185">Reference proteome</keyword>
<accession>A0AA46I5J9</accession>
<feature type="DNA-binding region" description="H-T-H motif" evidence="2">
    <location>
        <begin position="27"/>
        <end position="46"/>
    </location>
</feature>
<evidence type="ECO:0000256" key="2">
    <source>
        <dbReference type="PROSITE-ProRule" id="PRU00335"/>
    </source>
</evidence>
<dbReference type="SUPFAM" id="SSF46689">
    <property type="entry name" value="Homeodomain-like"/>
    <property type="match status" value="1"/>
</dbReference>
<dbReference type="PANTHER" id="PTHR43479">
    <property type="entry name" value="ACREF/ENVCD OPERON REPRESSOR-RELATED"/>
    <property type="match status" value="1"/>
</dbReference>
<evidence type="ECO:0000259" key="3">
    <source>
        <dbReference type="PROSITE" id="PS50977"/>
    </source>
</evidence>
<dbReference type="RefSeq" id="WP_134113290.1">
    <property type="nucleotide sequence ID" value="NZ_SOBG01000005.1"/>
</dbReference>
<dbReference type="Gene3D" id="1.10.357.10">
    <property type="entry name" value="Tetracycline Repressor, domain 2"/>
    <property type="match status" value="1"/>
</dbReference>
<dbReference type="InterPro" id="IPR001647">
    <property type="entry name" value="HTH_TetR"/>
</dbReference>
<dbReference type="Pfam" id="PF00440">
    <property type="entry name" value="TetR_N"/>
    <property type="match status" value="1"/>
</dbReference>
<dbReference type="InterPro" id="IPR050624">
    <property type="entry name" value="HTH-type_Tx_Regulator"/>
</dbReference>
<feature type="domain" description="HTH tetR-type" evidence="3">
    <location>
        <begin position="4"/>
        <end position="64"/>
    </location>
</feature>
<keyword evidence="1 2" id="KW-0238">DNA-binding</keyword>